<evidence type="ECO:0000313" key="3">
    <source>
        <dbReference type="Proteomes" id="UP000018208"/>
    </source>
</evidence>
<dbReference type="EMBL" id="AUWU02000004">
    <property type="protein sequence ID" value="KAH0573619.1"/>
    <property type="molecule type" value="Genomic_DNA"/>
</dbReference>
<dbReference type="EMBL" id="KI545981">
    <property type="protein sequence ID" value="EST48536.1"/>
    <property type="molecule type" value="Genomic_DNA"/>
</dbReference>
<sequence length="191" mass="21712">MDQTIIDLEKALNFTNQPLQMSVNQTLQLLNQVNDQFTQLSTIASPLLKSPQSVHFDPLLKLLANVESQFQEIEKFEQIADLLETTLVNLEDIQFSRKPKGLKKLLKQNLSQSDEEIKLDISQKCTLDAVKQLKEIGCYKEDVTGQEVVFGMQRKRAQEGQIVKENVIEAKQEVVVVKRGLVINAEDEESD</sequence>
<protein>
    <submittedName>
        <fullName evidence="1">Uncharacterized protein</fullName>
    </submittedName>
</protein>
<name>V6LXU8_9EUKA</name>
<reference evidence="2" key="2">
    <citation type="submission" date="2020-12" db="EMBL/GenBank/DDBJ databases">
        <title>New Spironucleus salmonicida genome in near-complete chromosomes.</title>
        <authorList>
            <person name="Xu F."/>
            <person name="Kurt Z."/>
            <person name="Jimenez-Gonzalez A."/>
            <person name="Astvaldsson A."/>
            <person name="Andersson J.O."/>
            <person name="Svard S.G."/>
        </authorList>
    </citation>
    <scope>NUCLEOTIDE SEQUENCE</scope>
    <source>
        <strain evidence="2">ATCC 50377</strain>
    </source>
</reference>
<proteinExistence type="predicted"/>
<dbReference type="Proteomes" id="UP000018208">
    <property type="component" value="Unassembled WGS sequence"/>
</dbReference>
<accession>V6LXU8</accession>
<evidence type="ECO:0000313" key="2">
    <source>
        <dbReference type="EMBL" id="KAH0573619.1"/>
    </source>
</evidence>
<keyword evidence="3" id="KW-1185">Reference proteome</keyword>
<dbReference type="AlphaFoldDB" id="V6LXU8"/>
<organism evidence="1">
    <name type="scientific">Spironucleus salmonicida</name>
    <dbReference type="NCBI Taxonomy" id="348837"/>
    <lineage>
        <taxon>Eukaryota</taxon>
        <taxon>Metamonada</taxon>
        <taxon>Diplomonadida</taxon>
        <taxon>Hexamitidae</taxon>
        <taxon>Hexamitinae</taxon>
        <taxon>Spironucleus</taxon>
    </lineage>
</organism>
<reference evidence="1 2" key="1">
    <citation type="journal article" date="2014" name="PLoS Genet.">
        <title>The Genome of Spironucleus salmonicida Highlights a Fish Pathogen Adapted to Fluctuating Environments.</title>
        <authorList>
            <person name="Xu F."/>
            <person name="Jerlstrom-Hultqvist J."/>
            <person name="Einarsson E."/>
            <person name="Astvaldsson A."/>
            <person name="Svard S.G."/>
            <person name="Andersson J.O."/>
        </authorList>
    </citation>
    <scope>NUCLEOTIDE SEQUENCE</scope>
    <source>
        <strain evidence="2">ATCC 50377</strain>
    </source>
</reference>
<gene>
    <name evidence="1" type="ORF">SS50377_11147</name>
    <name evidence="2" type="ORF">SS50377_23554</name>
</gene>
<dbReference type="VEuPathDB" id="GiardiaDB:SS50377_23554"/>
<evidence type="ECO:0000313" key="1">
    <source>
        <dbReference type="EMBL" id="EST48536.1"/>
    </source>
</evidence>